<proteinExistence type="predicted"/>
<feature type="domain" description="PKD" evidence="3">
    <location>
        <begin position="1"/>
        <end position="51"/>
    </location>
</feature>
<comment type="caution">
    <text evidence="4">The sequence shown here is derived from an EMBL/GenBank/DDBJ whole genome shotgun (WGS) entry which is preliminary data.</text>
</comment>
<evidence type="ECO:0000259" key="3">
    <source>
        <dbReference type="PROSITE" id="PS50093"/>
    </source>
</evidence>
<feature type="domain" description="PKD" evidence="3">
    <location>
        <begin position="83"/>
        <end position="137"/>
    </location>
</feature>
<dbReference type="InterPro" id="IPR035986">
    <property type="entry name" value="PKD_dom_sf"/>
</dbReference>
<accession>A0A645AZD0</accession>
<dbReference type="NCBIfam" id="TIGR04213">
    <property type="entry name" value="PGF_pre_PGF"/>
    <property type="match status" value="1"/>
</dbReference>
<dbReference type="InterPro" id="IPR026453">
    <property type="entry name" value="PGF_pre_PGF"/>
</dbReference>
<dbReference type="Pfam" id="PF18911">
    <property type="entry name" value="PKD_4"/>
    <property type="match status" value="2"/>
</dbReference>
<dbReference type="EMBL" id="VSSQ01016818">
    <property type="protein sequence ID" value="MPM58542.1"/>
    <property type="molecule type" value="Genomic_DNA"/>
</dbReference>
<keyword evidence="2" id="KW-0472">Membrane</keyword>
<keyword evidence="2" id="KW-1133">Transmembrane helix</keyword>
<dbReference type="PROSITE" id="PS50093">
    <property type="entry name" value="PKD"/>
    <property type="match status" value="2"/>
</dbReference>
<feature type="compositionally biased region" description="Gly residues" evidence="1">
    <location>
        <begin position="144"/>
        <end position="155"/>
    </location>
</feature>
<gene>
    <name evidence="4" type="ORF">SDC9_105373</name>
</gene>
<dbReference type="InterPro" id="IPR022409">
    <property type="entry name" value="PKD/Chitinase_dom"/>
</dbReference>
<dbReference type="PANTHER" id="PTHR36842">
    <property type="entry name" value="PROTEIN TOLB HOMOLOG"/>
    <property type="match status" value="1"/>
</dbReference>
<dbReference type="InterPro" id="IPR000601">
    <property type="entry name" value="PKD_dom"/>
</dbReference>
<dbReference type="CDD" id="cd00146">
    <property type="entry name" value="PKD"/>
    <property type="match status" value="2"/>
</dbReference>
<evidence type="ECO:0000313" key="4">
    <source>
        <dbReference type="EMBL" id="MPM58542.1"/>
    </source>
</evidence>
<name>A0A645AZD0_9ZZZZ</name>
<feature type="region of interest" description="Disordered" evidence="1">
    <location>
        <begin position="136"/>
        <end position="159"/>
    </location>
</feature>
<dbReference type="SUPFAM" id="SSF49299">
    <property type="entry name" value="PKD domain"/>
    <property type="match status" value="2"/>
</dbReference>
<dbReference type="AlphaFoldDB" id="A0A645AZD0"/>
<feature type="transmembrane region" description="Helical" evidence="2">
    <location>
        <begin position="360"/>
        <end position="377"/>
    </location>
</feature>
<keyword evidence="2" id="KW-0812">Transmembrane</keyword>
<feature type="region of interest" description="Disordered" evidence="1">
    <location>
        <begin position="331"/>
        <end position="350"/>
    </location>
</feature>
<dbReference type="Gene3D" id="2.60.40.10">
    <property type="entry name" value="Immunoglobulins"/>
    <property type="match status" value="2"/>
</dbReference>
<dbReference type="SMART" id="SM00089">
    <property type="entry name" value="PKD"/>
    <property type="match status" value="1"/>
</dbReference>
<reference evidence="4" key="1">
    <citation type="submission" date="2019-08" db="EMBL/GenBank/DDBJ databases">
        <authorList>
            <person name="Kucharzyk K."/>
            <person name="Murdoch R.W."/>
            <person name="Higgins S."/>
            <person name="Loffler F."/>
        </authorList>
    </citation>
    <scope>NUCLEOTIDE SEQUENCE</scope>
</reference>
<sequence length="382" mass="40702">MSWSWGFDNNGQSDSTVRNPVYVYENPGVYTVNLTVSNADGTNSKTDVITVLDKPIPVLPSADFSTNTTSGYPPLSVLFTDLSQNATSRSWDVNSDGIEDSKEASFVYVYTTAGTYTANLTVSNANGTNSKTITIDVDKKSSGGSSGGGGGGGGSPEPAKNVEVKELAQVFITNGKAVKFDFTKNATCVVYVSFDAIKNAGKTTTIVEQLKGKSALVSELPEGEVYKSFNVWVGNSGYATSKNIENPAICFKVEKSWIEDKDIVQDSIALKRYSNKKWEQLSANLIGEDNEYLYFTAGVPGYASFAITGKPTGTAVNVSGEESGLETRAVQDEGNKTAGLNSGLDSEGDKNTKFPDVSPLYGAIGIIILSLICILIYKSLPK</sequence>
<dbReference type="InterPro" id="IPR013783">
    <property type="entry name" value="Ig-like_fold"/>
</dbReference>
<protein>
    <recommendedName>
        <fullName evidence="3">PKD domain-containing protein</fullName>
    </recommendedName>
</protein>
<evidence type="ECO:0000256" key="2">
    <source>
        <dbReference type="SAM" id="Phobius"/>
    </source>
</evidence>
<organism evidence="4">
    <name type="scientific">bioreactor metagenome</name>
    <dbReference type="NCBI Taxonomy" id="1076179"/>
    <lineage>
        <taxon>unclassified sequences</taxon>
        <taxon>metagenomes</taxon>
        <taxon>ecological metagenomes</taxon>
    </lineage>
</organism>
<evidence type="ECO:0000256" key="1">
    <source>
        <dbReference type="SAM" id="MobiDB-lite"/>
    </source>
</evidence>
<dbReference type="PANTHER" id="PTHR36842:SF1">
    <property type="entry name" value="PROTEIN TOLB"/>
    <property type="match status" value="1"/>
</dbReference>